<dbReference type="RefSeq" id="XP_005840705.1">
    <property type="nucleotide sequence ID" value="XM_005840648.1"/>
</dbReference>
<dbReference type="GeneID" id="17310544"/>
<protein>
    <submittedName>
        <fullName evidence="2 3">Uncharacterized protein</fullName>
    </submittedName>
</protein>
<proteinExistence type="predicted"/>
<accession>L1JZU5</accession>
<keyword evidence="4" id="KW-1185">Reference proteome</keyword>
<evidence type="ECO:0000313" key="4">
    <source>
        <dbReference type="Proteomes" id="UP000011087"/>
    </source>
</evidence>
<evidence type="ECO:0000313" key="3">
    <source>
        <dbReference type="EnsemblProtists" id="EKX53725"/>
    </source>
</evidence>
<sequence>MTRAKMAIDPRELDGVEVMVMEVKEVEALAGKEASHSISRILKHAAERHGRHVARLHDEVSTLAASLLISRRHNESLKRSFLAIISALLDIVAATAQVIRDVSTEIDPSSNNAQNSVPRGMCMSCRAGAYREEMLLEKIAQLQAASELHESEIAVQMSCLQDLWDQTQTHDERFVSSSISTPADTVSHGNLNRQDHLSRCENDSYNRVSHSNERSHEVTKDRKLSDLDEMLSNQCPDASAVSYKISASKISIFEELISPMKEEADRSHMKETKQELSVDVGRSPLRSSMLQQGGASGRVMQRSSSIRLIPLEDESAAAWSVTTGHDETKRGSSRTSSWANMDQVENQLAIIFSTSQAVLEASIHSGENEPTFQHS</sequence>
<evidence type="ECO:0000313" key="2">
    <source>
        <dbReference type="EMBL" id="EKX53725.1"/>
    </source>
</evidence>
<dbReference type="Proteomes" id="UP000011087">
    <property type="component" value="Unassembled WGS sequence"/>
</dbReference>
<dbReference type="EnsemblProtists" id="EKX53725">
    <property type="protein sequence ID" value="EKX53725"/>
    <property type="gene ID" value="GUITHDRAFT_100695"/>
</dbReference>
<dbReference type="AlphaFoldDB" id="L1JZU5"/>
<name>L1JZU5_GUITC</name>
<feature type="region of interest" description="Disordered" evidence="1">
    <location>
        <begin position="319"/>
        <end position="338"/>
    </location>
</feature>
<gene>
    <name evidence="2" type="ORF">GUITHDRAFT_100695</name>
</gene>
<dbReference type="KEGG" id="gtt:GUITHDRAFT_100695"/>
<organism evidence="2">
    <name type="scientific">Guillardia theta (strain CCMP2712)</name>
    <name type="common">Cryptophyte</name>
    <dbReference type="NCBI Taxonomy" id="905079"/>
    <lineage>
        <taxon>Eukaryota</taxon>
        <taxon>Cryptophyceae</taxon>
        <taxon>Pyrenomonadales</taxon>
        <taxon>Geminigeraceae</taxon>
        <taxon>Guillardia</taxon>
    </lineage>
</organism>
<reference evidence="2 4" key="1">
    <citation type="journal article" date="2012" name="Nature">
        <title>Algal genomes reveal evolutionary mosaicism and the fate of nucleomorphs.</title>
        <authorList>
            <consortium name="DOE Joint Genome Institute"/>
            <person name="Curtis B.A."/>
            <person name="Tanifuji G."/>
            <person name="Burki F."/>
            <person name="Gruber A."/>
            <person name="Irimia M."/>
            <person name="Maruyama S."/>
            <person name="Arias M.C."/>
            <person name="Ball S.G."/>
            <person name="Gile G.H."/>
            <person name="Hirakawa Y."/>
            <person name="Hopkins J.F."/>
            <person name="Kuo A."/>
            <person name="Rensing S.A."/>
            <person name="Schmutz J."/>
            <person name="Symeonidi A."/>
            <person name="Elias M."/>
            <person name="Eveleigh R.J."/>
            <person name="Herman E.K."/>
            <person name="Klute M.J."/>
            <person name="Nakayama T."/>
            <person name="Obornik M."/>
            <person name="Reyes-Prieto A."/>
            <person name="Armbrust E.V."/>
            <person name="Aves S.J."/>
            <person name="Beiko R.G."/>
            <person name="Coutinho P."/>
            <person name="Dacks J.B."/>
            <person name="Durnford D.G."/>
            <person name="Fast N.M."/>
            <person name="Green B.R."/>
            <person name="Grisdale C.J."/>
            <person name="Hempel F."/>
            <person name="Henrissat B."/>
            <person name="Hoppner M.P."/>
            <person name="Ishida K."/>
            <person name="Kim E."/>
            <person name="Koreny L."/>
            <person name="Kroth P.G."/>
            <person name="Liu Y."/>
            <person name="Malik S.B."/>
            <person name="Maier U.G."/>
            <person name="McRose D."/>
            <person name="Mock T."/>
            <person name="Neilson J.A."/>
            <person name="Onodera N.T."/>
            <person name="Poole A.M."/>
            <person name="Pritham E.J."/>
            <person name="Richards T.A."/>
            <person name="Rocap G."/>
            <person name="Roy S.W."/>
            <person name="Sarai C."/>
            <person name="Schaack S."/>
            <person name="Shirato S."/>
            <person name="Slamovits C.H."/>
            <person name="Spencer D.F."/>
            <person name="Suzuki S."/>
            <person name="Worden A.Z."/>
            <person name="Zauner S."/>
            <person name="Barry K."/>
            <person name="Bell C."/>
            <person name="Bharti A.K."/>
            <person name="Crow J.A."/>
            <person name="Grimwood J."/>
            <person name="Kramer R."/>
            <person name="Lindquist E."/>
            <person name="Lucas S."/>
            <person name="Salamov A."/>
            <person name="McFadden G.I."/>
            <person name="Lane C.E."/>
            <person name="Keeling P.J."/>
            <person name="Gray M.W."/>
            <person name="Grigoriev I.V."/>
            <person name="Archibald J.M."/>
        </authorList>
    </citation>
    <scope>NUCLEOTIDE SEQUENCE</scope>
    <source>
        <strain evidence="2 4">CCMP2712</strain>
    </source>
</reference>
<reference evidence="4" key="2">
    <citation type="submission" date="2012-11" db="EMBL/GenBank/DDBJ databases">
        <authorList>
            <person name="Kuo A."/>
            <person name="Curtis B.A."/>
            <person name="Tanifuji G."/>
            <person name="Burki F."/>
            <person name="Gruber A."/>
            <person name="Irimia M."/>
            <person name="Maruyama S."/>
            <person name="Arias M.C."/>
            <person name="Ball S.G."/>
            <person name="Gile G.H."/>
            <person name="Hirakawa Y."/>
            <person name="Hopkins J.F."/>
            <person name="Rensing S.A."/>
            <person name="Schmutz J."/>
            <person name="Symeonidi A."/>
            <person name="Elias M."/>
            <person name="Eveleigh R.J."/>
            <person name="Herman E.K."/>
            <person name="Klute M.J."/>
            <person name="Nakayama T."/>
            <person name="Obornik M."/>
            <person name="Reyes-Prieto A."/>
            <person name="Armbrust E.V."/>
            <person name="Aves S.J."/>
            <person name="Beiko R.G."/>
            <person name="Coutinho P."/>
            <person name="Dacks J.B."/>
            <person name="Durnford D.G."/>
            <person name="Fast N.M."/>
            <person name="Green B.R."/>
            <person name="Grisdale C."/>
            <person name="Hempe F."/>
            <person name="Henrissat B."/>
            <person name="Hoppner M.P."/>
            <person name="Ishida K.-I."/>
            <person name="Kim E."/>
            <person name="Koreny L."/>
            <person name="Kroth P.G."/>
            <person name="Liu Y."/>
            <person name="Malik S.-B."/>
            <person name="Maier U.G."/>
            <person name="McRose D."/>
            <person name="Mock T."/>
            <person name="Neilson J.A."/>
            <person name="Onodera N.T."/>
            <person name="Poole A.M."/>
            <person name="Pritham E.J."/>
            <person name="Richards T.A."/>
            <person name="Rocap G."/>
            <person name="Roy S.W."/>
            <person name="Sarai C."/>
            <person name="Schaack S."/>
            <person name="Shirato S."/>
            <person name="Slamovits C.H."/>
            <person name="Spencer D.F."/>
            <person name="Suzuki S."/>
            <person name="Worden A.Z."/>
            <person name="Zauner S."/>
            <person name="Barry K."/>
            <person name="Bell C."/>
            <person name="Bharti A.K."/>
            <person name="Crow J.A."/>
            <person name="Grimwood J."/>
            <person name="Kramer R."/>
            <person name="Lindquist E."/>
            <person name="Lucas S."/>
            <person name="Salamov A."/>
            <person name="McFadden G.I."/>
            <person name="Lane C.E."/>
            <person name="Keeling P.J."/>
            <person name="Gray M.W."/>
            <person name="Grigoriev I.V."/>
            <person name="Archibald J.M."/>
        </authorList>
    </citation>
    <scope>NUCLEOTIDE SEQUENCE</scope>
    <source>
        <strain evidence="4">CCMP2712</strain>
    </source>
</reference>
<dbReference type="PaxDb" id="55529-EKX53725"/>
<dbReference type="EMBL" id="JH992969">
    <property type="protein sequence ID" value="EKX53725.1"/>
    <property type="molecule type" value="Genomic_DNA"/>
</dbReference>
<reference evidence="3" key="3">
    <citation type="submission" date="2015-06" db="UniProtKB">
        <authorList>
            <consortium name="EnsemblProtists"/>
        </authorList>
    </citation>
    <scope>IDENTIFICATION</scope>
</reference>
<evidence type="ECO:0000256" key="1">
    <source>
        <dbReference type="SAM" id="MobiDB-lite"/>
    </source>
</evidence>
<dbReference type="HOGENOM" id="CLU_738619_0_0_1"/>